<dbReference type="EMBL" id="CP049366">
    <property type="protein sequence ID" value="QMT85404.1"/>
    <property type="molecule type" value="Genomic_DNA"/>
</dbReference>
<organism evidence="1 2">
    <name type="scientific">Companilactobacillus pabuli</name>
    <dbReference type="NCBI Taxonomy" id="2714036"/>
    <lineage>
        <taxon>Bacteria</taxon>
        <taxon>Bacillati</taxon>
        <taxon>Bacillota</taxon>
        <taxon>Bacilli</taxon>
        <taxon>Lactobacillales</taxon>
        <taxon>Lactobacillaceae</taxon>
        <taxon>Companilactobacillus</taxon>
    </lineage>
</organism>
<dbReference type="AlphaFoldDB" id="A0A7L7L1C6"/>
<evidence type="ECO:0000313" key="1">
    <source>
        <dbReference type="EMBL" id="QMT85404.1"/>
    </source>
</evidence>
<evidence type="ECO:0000313" key="2">
    <source>
        <dbReference type="Proteomes" id="UP000514410"/>
    </source>
</evidence>
<proteinExistence type="predicted"/>
<keyword evidence="2" id="KW-1185">Reference proteome</keyword>
<dbReference type="InterPro" id="IPR023204">
    <property type="entry name" value="SP1917_dom_sf"/>
</dbReference>
<accession>A0A7L7L1C6</accession>
<dbReference type="InterPro" id="IPR014580">
    <property type="entry name" value="UCP033199"/>
</dbReference>
<name>A0A7L7L1C6_9LACO</name>
<dbReference type="KEGG" id="cpab:G6534_11820"/>
<gene>
    <name evidence="1" type="ORF">G6534_11820</name>
</gene>
<dbReference type="PIRSF" id="PIRSF033199">
    <property type="entry name" value="UCP033199"/>
    <property type="match status" value="1"/>
</dbReference>
<dbReference type="Gene3D" id="1.10.8.290">
    <property type="entry name" value="uncharacterized protein sp1917 domain"/>
    <property type="match status" value="1"/>
</dbReference>
<dbReference type="Proteomes" id="UP000514410">
    <property type="component" value="Chromosome"/>
</dbReference>
<protein>
    <submittedName>
        <fullName evidence="1">DUF2200 domain-containing protein</fullName>
    </submittedName>
</protein>
<sequence>MGGSLCLKKISLKCISTIFTLYIKKVERKNHTQAEVDQIITWLTGYNQDALRIVLQEKVTFEDFFNQAPNFNDQAKLITGTICGVKVEDITDPIVQKIRYLDKLIDELAHNKKMDKILRH</sequence>
<reference evidence="1 2" key="1">
    <citation type="submission" date="2020-02" db="EMBL/GenBank/DDBJ databases">
        <title>Complete Genome Sequence of Lactobacillus sp. NFFJ11 Isolated from animal feed.</title>
        <authorList>
            <person name="Jung J.Y."/>
        </authorList>
    </citation>
    <scope>NUCLEOTIDE SEQUENCE [LARGE SCALE GENOMIC DNA]</scope>
    <source>
        <strain evidence="1 2">NFFJ11</strain>
    </source>
</reference>
<dbReference type="Pfam" id="PF09966">
    <property type="entry name" value="DUF2200"/>
    <property type="match status" value="1"/>
</dbReference>